<feature type="transmembrane region" description="Helical" evidence="2">
    <location>
        <begin position="63"/>
        <end position="85"/>
    </location>
</feature>
<dbReference type="AlphaFoldDB" id="A0AAV4B6H2"/>
<evidence type="ECO:0000313" key="4">
    <source>
        <dbReference type="Proteomes" id="UP000735302"/>
    </source>
</evidence>
<keyword evidence="2" id="KW-0812">Transmembrane</keyword>
<comment type="caution">
    <text evidence="3">The sequence shown here is derived from an EMBL/GenBank/DDBJ whole genome shotgun (WGS) entry which is preliminary data.</text>
</comment>
<gene>
    <name evidence="3" type="ORF">PoB_004090600</name>
</gene>
<keyword evidence="4" id="KW-1185">Reference proteome</keyword>
<evidence type="ECO:0008006" key="5">
    <source>
        <dbReference type="Google" id="ProtNLM"/>
    </source>
</evidence>
<sequence length="328" mass="34953">MSDPSYNQVSSAVDQDLSEEVITGAFGVETLYCKRGCCGDNKYPACCVPDDDIGQSQFKEYKLLTIIAASVGGVAIIAVVIIAVVKWQLKKRRLIRDIQAINSMNRMTDLNTKVKVIGGGTGSADSAGGSKKDKKNKEKDSEKKKKKFFKSSKKASLVQVSAFTTSPNSPEVPPLSYTALDMQDCLNTESATRAVGNLPVYLPTIPTLNSGLQTSAAAETTALSAGVANYPLSPLVTASKSPRAEVNLTNISATPLTESPAFLSRSYNKEQTTIPSATISSVSSFSSKEGSEKNSSSSSSGVSSSSSLPQILYDDDDLALYFPEFQYK</sequence>
<proteinExistence type="predicted"/>
<dbReference type="EMBL" id="BLXT01004562">
    <property type="protein sequence ID" value="GFO14401.1"/>
    <property type="molecule type" value="Genomic_DNA"/>
</dbReference>
<evidence type="ECO:0000313" key="3">
    <source>
        <dbReference type="EMBL" id="GFO14401.1"/>
    </source>
</evidence>
<protein>
    <recommendedName>
        <fullName evidence="5">CX domain-containing protein</fullName>
    </recommendedName>
</protein>
<reference evidence="3 4" key="1">
    <citation type="journal article" date="2021" name="Elife">
        <title>Chloroplast acquisition without the gene transfer in kleptoplastic sea slugs, Plakobranchus ocellatus.</title>
        <authorList>
            <person name="Maeda T."/>
            <person name="Takahashi S."/>
            <person name="Yoshida T."/>
            <person name="Shimamura S."/>
            <person name="Takaki Y."/>
            <person name="Nagai Y."/>
            <person name="Toyoda A."/>
            <person name="Suzuki Y."/>
            <person name="Arimoto A."/>
            <person name="Ishii H."/>
            <person name="Satoh N."/>
            <person name="Nishiyama T."/>
            <person name="Hasebe M."/>
            <person name="Maruyama T."/>
            <person name="Minagawa J."/>
            <person name="Obokata J."/>
            <person name="Shigenobu S."/>
        </authorList>
    </citation>
    <scope>NUCLEOTIDE SEQUENCE [LARGE SCALE GENOMIC DNA]</scope>
</reference>
<keyword evidence="2" id="KW-0472">Membrane</keyword>
<feature type="compositionally biased region" description="Low complexity" evidence="1">
    <location>
        <begin position="283"/>
        <end position="307"/>
    </location>
</feature>
<dbReference type="Proteomes" id="UP000735302">
    <property type="component" value="Unassembled WGS sequence"/>
</dbReference>
<evidence type="ECO:0000256" key="2">
    <source>
        <dbReference type="SAM" id="Phobius"/>
    </source>
</evidence>
<organism evidence="3 4">
    <name type="scientific">Plakobranchus ocellatus</name>
    <dbReference type="NCBI Taxonomy" id="259542"/>
    <lineage>
        <taxon>Eukaryota</taxon>
        <taxon>Metazoa</taxon>
        <taxon>Spiralia</taxon>
        <taxon>Lophotrochozoa</taxon>
        <taxon>Mollusca</taxon>
        <taxon>Gastropoda</taxon>
        <taxon>Heterobranchia</taxon>
        <taxon>Euthyneura</taxon>
        <taxon>Panpulmonata</taxon>
        <taxon>Sacoglossa</taxon>
        <taxon>Placobranchoidea</taxon>
        <taxon>Plakobranchidae</taxon>
        <taxon>Plakobranchus</taxon>
    </lineage>
</organism>
<feature type="region of interest" description="Disordered" evidence="1">
    <location>
        <begin position="121"/>
        <end position="148"/>
    </location>
</feature>
<keyword evidence="2" id="KW-1133">Transmembrane helix</keyword>
<name>A0AAV4B6H2_9GAST</name>
<evidence type="ECO:0000256" key="1">
    <source>
        <dbReference type="SAM" id="MobiDB-lite"/>
    </source>
</evidence>
<feature type="region of interest" description="Disordered" evidence="1">
    <location>
        <begin position="283"/>
        <end position="309"/>
    </location>
</feature>
<accession>A0AAV4B6H2</accession>